<dbReference type="AlphaFoldDB" id="S3C9G9"/>
<reference evidence="2 3" key="1">
    <citation type="journal article" date="2013" name="BMC Genomics">
        <title>The genome and transcriptome of the pine saprophyte Ophiostoma piceae, and a comparison with the bark beetle-associated pine pathogen Grosmannia clavigera.</title>
        <authorList>
            <person name="Haridas S."/>
            <person name="Wang Y."/>
            <person name="Lim L."/>
            <person name="Massoumi Alamouti S."/>
            <person name="Jackman S."/>
            <person name="Docking R."/>
            <person name="Robertson G."/>
            <person name="Birol I."/>
            <person name="Bohlmann J."/>
            <person name="Breuil C."/>
        </authorList>
    </citation>
    <scope>NUCLEOTIDE SEQUENCE [LARGE SCALE GENOMIC DNA]</scope>
    <source>
        <strain evidence="2 3">UAMH 11346</strain>
    </source>
</reference>
<evidence type="ECO:0000313" key="2">
    <source>
        <dbReference type="EMBL" id="EPE09497.1"/>
    </source>
</evidence>
<dbReference type="VEuPathDB" id="FungiDB:F503_07273"/>
<protein>
    <submittedName>
        <fullName evidence="2">Uncharacterized protein</fullName>
    </submittedName>
</protein>
<dbReference type="EMBL" id="KE148147">
    <property type="protein sequence ID" value="EPE09497.1"/>
    <property type="molecule type" value="Genomic_DNA"/>
</dbReference>
<sequence length="436" mass="47986">MGLRSRMRSIGIRLLESLVGNHSSHREHHLSCRVCAAEQAIRADDQSICASHLLTHLDSLAPSIQAASLPPTTTASPAPTQSTVSPTSTNTTHKIRRKSLPRRQTTNVALAPTPRRSTCPCAGAELDACSRGTCGCQYKCDCDCNCIENQTMHFKRLESEYYAKLRRDPFPACLGPDQTRRLVEPNGLVQSLQTALGSLRYAISGHLGVQLQASRTDKGSRFFRAAFTNNEDISKVTLAMSEASRPTIVCPRSTLDVFPSWAAASRGQYTFGPDQVRDGDHPTPSSLRINVDGTLTKVHIDWVEDEQFNCAPFIVEDLTTSCPSSTVPVLSLSSIINQAAALLGTSTDASSLYQRILTNHVTICLKIKQQQGLAIPTAEAPALYRYEFFDSFCTNSFRKCLYDHFYNEPPQERAIRHKPVPTSSIDKALPPIPILR</sequence>
<dbReference type="Proteomes" id="UP000016923">
    <property type="component" value="Unassembled WGS sequence"/>
</dbReference>
<keyword evidence="3" id="KW-1185">Reference proteome</keyword>
<name>S3C9G9_OPHP1</name>
<feature type="region of interest" description="Disordered" evidence="1">
    <location>
        <begin position="68"/>
        <end position="107"/>
    </location>
</feature>
<dbReference type="eggNOG" id="ENOG502RR50">
    <property type="taxonomic scope" value="Eukaryota"/>
</dbReference>
<accession>S3C9G9</accession>
<feature type="compositionally biased region" description="Low complexity" evidence="1">
    <location>
        <begin position="68"/>
        <end position="92"/>
    </location>
</feature>
<dbReference type="HOGENOM" id="CLU_628654_0_0_1"/>
<gene>
    <name evidence="2" type="ORF">F503_07273</name>
</gene>
<organism evidence="2 3">
    <name type="scientific">Ophiostoma piceae (strain UAMH 11346)</name>
    <name type="common">Sap stain fungus</name>
    <dbReference type="NCBI Taxonomy" id="1262450"/>
    <lineage>
        <taxon>Eukaryota</taxon>
        <taxon>Fungi</taxon>
        <taxon>Dikarya</taxon>
        <taxon>Ascomycota</taxon>
        <taxon>Pezizomycotina</taxon>
        <taxon>Sordariomycetes</taxon>
        <taxon>Sordariomycetidae</taxon>
        <taxon>Ophiostomatales</taxon>
        <taxon>Ophiostomataceae</taxon>
        <taxon>Ophiostoma</taxon>
    </lineage>
</organism>
<evidence type="ECO:0000256" key="1">
    <source>
        <dbReference type="SAM" id="MobiDB-lite"/>
    </source>
</evidence>
<proteinExistence type="predicted"/>
<evidence type="ECO:0000313" key="3">
    <source>
        <dbReference type="Proteomes" id="UP000016923"/>
    </source>
</evidence>